<dbReference type="AlphaFoldDB" id="A0AAD6LZM5"/>
<comment type="caution">
    <text evidence="1">The sequence shown here is derived from an EMBL/GenBank/DDBJ whole genome shotgun (WGS) entry which is preliminary data.</text>
</comment>
<keyword evidence="2" id="KW-1185">Reference proteome</keyword>
<organism evidence="1 2">
    <name type="scientific">Populus alba x Populus x berolinensis</name>
    <dbReference type="NCBI Taxonomy" id="444605"/>
    <lineage>
        <taxon>Eukaryota</taxon>
        <taxon>Viridiplantae</taxon>
        <taxon>Streptophyta</taxon>
        <taxon>Embryophyta</taxon>
        <taxon>Tracheophyta</taxon>
        <taxon>Spermatophyta</taxon>
        <taxon>Magnoliopsida</taxon>
        <taxon>eudicotyledons</taxon>
        <taxon>Gunneridae</taxon>
        <taxon>Pentapetalae</taxon>
        <taxon>rosids</taxon>
        <taxon>fabids</taxon>
        <taxon>Malpighiales</taxon>
        <taxon>Salicaceae</taxon>
        <taxon>Saliceae</taxon>
        <taxon>Populus</taxon>
    </lineage>
</organism>
<dbReference type="Proteomes" id="UP001164929">
    <property type="component" value="Chromosome 13"/>
</dbReference>
<proteinExistence type="predicted"/>
<dbReference type="EMBL" id="JAQIZT010000013">
    <property type="protein sequence ID" value="KAJ6976228.1"/>
    <property type="molecule type" value="Genomic_DNA"/>
</dbReference>
<evidence type="ECO:0000313" key="2">
    <source>
        <dbReference type="Proteomes" id="UP001164929"/>
    </source>
</evidence>
<reference evidence="1" key="1">
    <citation type="journal article" date="2023" name="Mol. Ecol. Resour.">
        <title>Chromosome-level genome assembly of a triploid poplar Populus alba 'Berolinensis'.</title>
        <authorList>
            <person name="Chen S."/>
            <person name="Yu Y."/>
            <person name="Wang X."/>
            <person name="Wang S."/>
            <person name="Zhang T."/>
            <person name="Zhou Y."/>
            <person name="He R."/>
            <person name="Meng N."/>
            <person name="Wang Y."/>
            <person name="Liu W."/>
            <person name="Liu Z."/>
            <person name="Liu J."/>
            <person name="Guo Q."/>
            <person name="Huang H."/>
            <person name="Sederoff R.R."/>
            <person name="Wang G."/>
            <person name="Qu G."/>
            <person name="Chen S."/>
        </authorList>
    </citation>
    <scope>NUCLEOTIDE SEQUENCE</scope>
    <source>
        <strain evidence="1">SC-2020</strain>
    </source>
</reference>
<name>A0AAD6LZM5_9ROSI</name>
<gene>
    <name evidence="1" type="ORF">NC653_031927</name>
</gene>
<sequence>MVSIQPTHHAFITIVFAISRDIISRRRKERLKLAWPSCFVSRTHDHQLCAEASMTIAFARLSTR</sequence>
<evidence type="ECO:0000313" key="1">
    <source>
        <dbReference type="EMBL" id="KAJ6976228.1"/>
    </source>
</evidence>
<protein>
    <submittedName>
        <fullName evidence="1">Uncharacterized protein</fullName>
    </submittedName>
</protein>
<accession>A0AAD6LZM5</accession>